<dbReference type="Proteomes" id="UP000230941">
    <property type="component" value="Unassembled WGS sequence"/>
</dbReference>
<protein>
    <submittedName>
        <fullName evidence="1">Uncharacterized protein</fullName>
    </submittedName>
</protein>
<gene>
    <name evidence="1" type="ORF">CO160_01890</name>
</gene>
<evidence type="ECO:0000313" key="2">
    <source>
        <dbReference type="Proteomes" id="UP000230941"/>
    </source>
</evidence>
<dbReference type="AlphaFoldDB" id="A0A2M7YLF8"/>
<proteinExistence type="predicted"/>
<evidence type="ECO:0000313" key="1">
    <source>
        <dbReference type="EMBL" id="PJA63818.1"/>
    </source>
</evidence>
<organism evidence="1 2">
    <name type="scientific">Candidatus Portnoybacteria bacterium CG_4_9_14_3_um_filter_43_11</name>
    <dbReference type="NCBI Taxonomy" id="1974805"/>
    <lineage>
        <taxon>Bacteria</taxon>
        <taxon>Candidatus Portnoyibacteriota</taxon>
    </lineage>
</organism>
<comment type="caution">
    <text evidence="1">The sequence shown here is derived from an EMBL/GenBank/DDBJ whole genome shotgun (WGS) entry which is preliminary data.</text>
</comment>
<name>A0A2M7YLF8_9BACT</name>
<sequence length="61" mass="6992">MGQQSAGSRQTANSLHVQMNERYVKICAVMEFARKAFVWQLVVLVPKRRKLALTIVNSKFL</sequence>
<accession>A0A2M7YLF8</accession>
<reference evidence="2" key="1">
    <citation type="submission" date="2017-09" db="EMBL/GenBank/DDBJ databases">
        <title>Depth-based differentiation of microbial function through sediment-hosted aquifers and enrichment of novel symbionts in the deep terrestrial subsurface.</title>
        <authorList>
            <person name="Probst A.J."/>
            <person name="Ladd B."/>
            <person name="Jarett J.K."/>
            <person name="Geller-Mcgrath D.E."/>
            <person name="Sieber C.M.K."/>
            <person name="Emerson J.B."/>
            <person name="Anantharaman K."/>
            <person name="Thomas B.C."/>
            <person name="Malmstrom R."/>
            <person name="Stieglmeier M."/>
            <person name="Klingl A."/>
            <person name="Woyke T."/>
            <person name="Ryan C.M."/>
            <person name="Banfield J.F."/>
        </authorList>
    </citation>
    <scope>NUCLEOTIDE SEQUENCE [LARGE SCALE GENOMIC DNA]</scope>
</reference>
<dbReference type="EMBL" id="PFWG01000047">
    <property type="protein sequence ID" value="PJA63818.1"/>
    <property type="molecule type" value="Genomic_DNA"/>
</dbReference>